<evidence type="ECO:0000313" key="2">
    <source>
        <dbReference type="EMBL" id="KAG8387065.1"/>
    </source>
</evidence>
<proteinExistence type="predicted"/>
<evidence type="ECO:0008006" key="4">
    <source>
        <dbReference type="Google" id="ProtNLM"/>
    </source>
</evidence>
<accession>A0AAV6Y004</accession>
<feature type="compositionally biased region" description="Polar residues" evidence="1">
    <location>
        <begin position="217"/>
        <end position="230"/>
    </location>
</feature>
<feature type="region of interest" description="Disordered" evidence="1">
    <location>
        <begin position="1"/>
        <end position="20"/>
    </location>
</feature>
<dbReference type="EMBL" id="WHWC01000003">
    <property type="protein sequence ID" value="KAG8387065.1"/>
    <property type="molecule type" value="Genomic_DNA"/>
</dbReference>
<organism evidence="2 3">
    <name type="scientific">Buddleja alternifolia</name>
    <dbReference type="NCBI Taxonomy" id="168488"/>
    <lineage>
        <taxon>Eukaryota</taxon>
        <taxon>Viridiplantae</taxon>
        <taxon>Streptophyta</taxon>
        <taxon>Embryophyta</taxon>
        <taxon>Tracheophyta</taxon>
        <taxon>Spermatophyta</taxon>
        <taxon>Magnoliopsida</taxon>
        <taxon>eudicotyledons</taxon>
        <taxon>Gunneridae</taxon>
        <taxon>Pentapetalae</taxon>
        <taxon>asterids</taxon>
        <taxon>lamiids</taxon>
        <taxon>Lamiales</taxon>
        <taxon>Scrophulariaceae</taxon>
        <taxon>Buddlejeae</taxon>
        <taxon>Buddleja</taxon>
    </lineage>
</organism>
<dbReference type="InterPro" id="IPR040256">
    <property type="entry name" value="At4g02000-like"/>
</dbReference>
<dbReference type="Proteomes" id="UP000826271">
    <property type="component" value="Unassembled WGS sequence"/>
</dbReference>
<keyword evidence="3" id="KW-1185">Reference proteome</keyword>
<sequence>MAVPPPDPSGQASHAGKLKGTISLKETAKRSAKKAFIEGVDSKVIGTSAMVNGRQTIFVSKEEDDYMAAPYQYSLVGKFSHGYPTMTRLLLKWTSEFDPTEESPIMPVWIKVSRLRPHWFHRQFLYHVASLIGNPLKLDEATIEIANPMFARHTTAACFERNEKDEEEGEGKINMDKESQSVKEVDLREILQRKRGKEPMIGQDNGSKGGVVKEKYFTTSSSKNDVGTSKSNRKYIQKDNTLNSDDETSKNIQDSPRIDPKNPSSLDNIGCYKEIERVRRERDLAITESMEGEDLNNQLVLLGTEVMAPKMIESEDVGAPDNSENPWEERLISIWSGEEGLIPKEMKFFAYDMKILYVIFSKIVGWLYKVSLSVHKACALLGILHLSYLFYFDFVIISDRLYVI</sequence>
<protein>
    <recommendedName>
        <fullName evidence="4">DUF4283 domain-containing protein</fullName>
    </recommendedName>
</protein>
<evidence type="ECO:0000313" key="3">
    <source>
        <dbReference type="Proteomes" id="UP000826271"/>
    </source>
</evidence>
<evidence type="ECO:0000256" key="1">
    <source>
        <dbReference type="SAM" id="MobiDB-lite"/>
    </source>
</evidence>
<dbReference type="PANTHER" id="PTHR31286:SF165">
    <property type="entry name" value="DUF4283 DOMAIN-CONTAINING PROTEIN"/>
    <property type="match status" value="1"/>
</dbReference>
<reference evidence="2" key="1">
    <citation type="submission" date="2019-10" db="EMBL/GenBank/DDBJ databases">
        <authorList>
            <person name="Zhang R."/>
            <person name="Pan Y."/>
            <person name="Wang J."/>
            <person name="Ma R."/>
            <person name="Yu S."/>
        </authorList>
    </citation>
    <scope>NUCLEOTIDE SEQUENCE</scope>
    <source>
        <strain evidence="2">LA-IB0</strain>
        <tissue evidence="2">Leaf</tissue>
    </source>
</reference>
<gene>
    <name evidence="2" type="ORF">BUALT_Bualt03G0214600</name>
</gene>
<feature type="compositionally biased region" description="Basic and acidic residues" evidence="1">
    <location>
        <begin position="162"/>
        <end position="192"/>
    </location>
</feature>
<feature type="region of interest" description="Disordered" evidence="1">
    <location>
        <begin position="162"/>
        <end position="269"/>
    </location>
</feature>
<dbReference type="PANTHER" id="PTHR31286">
    <property type="entry name" value="GLYCINE-RICH CELL WALL STRUCTURAL PROTEIN 1.8-LIKE"/>
    <property type="match status" value="1"/>
</dbReference>
<name>A0AAV6Y004_9LAMI</name>
<comment type="caution">
    <text evidence="2">The sequence shown here is derived from an EMBL/GenBank/DDBJ whole genome shotgun (WGS) entry which is preliminary data.</text>
</comment>
<dbReference type="AlphaFoldDB" id="A0AAV6Y004"/>